<dbReference type="PROSITE" id="PS00108">
    <property type="entry name" value="PROTEIN_KINASE_ST"/>
    <property type="match status" value="1"/>
</dbReference>
<dbReference type="SUPFAM" id="SSF49879">
    <property type="entry name" value="SMAD/FHA domain"/>
    <property type="match status" value="1"/>
</dbReference>
<proteinExistence type="inferred from homology"/>
<dbReference type="SUPFAM" id="SSF56112">
    <property type="entry name" value="Protein kinase-like (PK-like)"/>
    <property type="match status" value="1"/>
</dbReference>
<dbReference type="InterPro" id="IPR000719">
    <property type="entry name" value="Prot_kinase_dom"/>
</dbReference>
<feature type="region of interest" description="Disordered" evidence="5">
    <location>
        <begin position="1"/>
        <end position="24"/>
    </location>
</feature>
<evidence type="ECO:0000256" key="5">
    <source>
        <dbReference type="SAM" id="MobiDB-lite"/>
    </source>
</evidence>
<dbReference type="Proteomes" id="UP001479436">
    <property type="component" value="Unassembled WGS sequence"/>
</dbReference>
<comment type="similarity">
    <text evidence="1">Belongs to the protein kinase superfamily. CAMK Ser/Thr protein kinase family. CHEK2 subfamily.</text>
</comment>
<dbReference type="Pfam" id="PF00498">
    <property type="entry name" value="FHA"/>
    <property type="match status" value="1"/>
</dbReference>
<evidence type="ECO:0000256" key="2">
    <source>
        <dbReference type="ARBA" id="ARBA00022741"/>
    </source>
</evidence>
<evidence type="ECO:0000259" key="6">
    <source>
        <dbReference type="PROSITE" id="PS50006"/>
    </source>
</evidence>
<dbReference type="EC" id="2.7.11.1" evidence="8"/>
<dbReference type="InterPro" id="IPR008271">
    <property type="entry name" value="Ser/Thr_kinase_AS"/>
</dbReference>
<dbReference type="PANTHER" id="PTHR24347">
    <property type="entry name" value="SERINE/THREONINE-PROTEIN KINASE"/>
    <property type="match status" value="1"/>
</dbReference>
<keyword evidence="8" id="KW-0808">Transferase</keyword>
<sequence>MAEQQQRLPFSFEDPLFSKGSSMATDDLPLMASQTELGTSGNNPNVEEEDVEVSLHTHSQVSFLQKAEDLASEVVHTPEFEGSSPINVSPEVTQETQETAESWGILQSFSSVLPTIHLSKTDGKGYLLGRHPECDVTINHPQISNRHCLVFKENKIDTQTGPQECVFIEDLSSNGTRVNGKKIGRNQRRQIFSGDHIQLTSTSSKSAGTFDNNFFLFKQIMQDDEFKSTINEKYFIGATLGQGNFAEVKVATERSTGKKFAVKIINKLRFRHKPKLNEALQREIAILMAIKHPCIISTHGVYDEQDFLYIILELVDGGELFDLIQKKQRFSEPEARFIFYQLFQAIKYLHDRGITHRDMKPENILLDSKGPLRVKVSDFGLAKIVGEASFIQTLCGTPNYVAPEVLQLPQHRQYSKGVDLWSLGVILYICLCGFPPFSDELGPPSMQTQIKEGIYNFPSPYWDNISFEAIDLVKKLLQVNPQERLTVDEALSHPWMKIEDRIQDDATTAPYINTLKQEFSRVHTTLSPETALCDPGSGDGSSDAITKRQSASDNAESPSKRPKIS</sequence>
<gene>
    <name evidence="8" type="primary">DUN1_1</name>
    <name evidence="8" type="ORF">K7432_010366</name>
</gene>
<dbReference type="InterPro" id="IPR017441">
    <property type="entry name" value="Protein_kinase_ATP_BS"/>
</dbReference>
<dbReference type="CDD" id="cd05117">
    <property type="entry name" value="STKc_CAMK"/>
    <property type="match status" value="1"/>
</dbReference>
<evidence type="ECO:0000259" key="7">
    <source>
        <dbReference type="PROSITE" id="PS50011"/>
    </source>
</evidence>
<dbReference type="InterPro" id="IPR011009">
    <property type="entry name" value="Kinase-like_dom_sf"/>
</dbReference>
<evidence type="ECO:0000256" key="3">
    <source>
        <dbReference type="ARBA" id="ARBA00022840"/>
    </source>
</evidence>
<evidence type="ECO:0000313" key="9">
    <source>
        <dbReference type="Proteomes" id="UP001479436"/>
    </source>
</evidence>
<feature type="binding site" evidence="4">
    <location>
        <position position="263"/>
    </location>
    <ligand>
        <name>ATP</name>
        <dbReference type="ChEBI" id="CHEBI:30616"/>
    </ligand>
</feature>
<comment type="caution">
    <text evidence="8">The sequence shown here is derived from an EMBL/GenBank/DDBJ whole genome shotgun (WGS) entry which is preliminary data.</text>
</comment>
<dbReference type="PROSITE" id="PS00107">
    <property type="entry name" value="PROTEIN_KINASE_ATP"/>
    <property type="match status" value="1"/>
</dbReference>
<dbReference type="GO" id="GO:0004674">
    <property type="term" value="F:protein serine/threonine kinase activity"/>
    <property type="evidence" value="ECO:0007669"/>
    <property type="project" value="UniProtKB-KW"/>
</dbReference>
<evidence type="ECO:0000313" key="8">
    <source>
        <dbReference type="EMBL" id="KAK9704129.1"/>
    </source>
</evidence>
<feature type="compositionally biased region" description="Polar residues" evidence="5">
    <location>
        <begin position="543"/>
        <end position="557"/>
    </location>
</feature>
<dbReference type="Gene3D" id="2.60.200.20">
    <property type="match status" value="1"/>
</dbReference>
<keyword evidence="3 4" id="KW-0067">ATP-binding</keyword>
<dbReference type="InterPro" id="IPR000253">
    <property type="entry name" value="FHA_dom"/>
</dbReference>
<feature type="domain" description="FHA" evidence="6">
    <location>
        <begin position="126"/>
        <end position="183"/>
    </location>
</feature>
<keyword evidence="9" id="KW-1185">Reference proteome</keyword>
<dbReference type="SMART" id="SM00220">
    <property type="entry name" value="S_TKc"/>
    <property type="match status" value="1"/>
</dbReference>
<feature type="region of interest" description="Disordered" evidence="5">
    <location>
        <begin position="529"/>
        <end position="565"/>
    </location>
</feature>
<dbReference type="SMART" id="SM00240">
    <property type="entry name" value="FHA"/>
    <property type="match status" value="1"/>
</dbReference>
<dbReference type="PROSITE" id="PS50011">
    <property type="entry name" value="PROTEIN_KINASE_DOM"/>
    <property type="match status" value="1"/>
</dbReference>
<name>A0ABR2VVK1_9FUNG</name>
<accession>A0ABR2VVK1</accession>
<dbReference type="EMBL" id="JASJQH010007585">
    <property type="protein sequence ID" value="KAK9704129.1"/>
    <property type="molecule type" value="Genomic_DNA"/>
</dbReference>
<protein>
    <submittedName>
        <fullName evidence="8">Serine/threonine protein kinase</fullName>
        <ecNumber evidence="8">2.7.11.1</ecNumber>
    </submittedName>
</protein>
<evidence type="ECO:0000256" key="1">
    <source>
        <dbReference type="ARBA" id="ARBA00005575"/>
    </source>
</evidence>
<organism evidence="8 9">
    <name type="scientific">Basidiobolus ranarum</name>
    <dbReference type="NCBI Taxonomy" id="34480"/>
    <lineage>
        <taxon>Eukaryota</taxon>
        <taxon>Fungi</taxon>
        <taxon>Fungi incertae sedis</taxon>
        <taxon>Zoopagomycota</taxon>
        <taxon>Entomophthoromycotina</taxon>
        <taxon>Basidiobolomycetes</taxon>
        <taxon>Basidiobolales</taxon>
        <taxon>Basidiobolaceae</taxon>
        <taxon>Basidiobolus</taxon>
    </lineage>
</organism>
<keyword evidence="8" id="KW-0418">Kinase</keyword>
<reference evidence="8 9" key="1">
    <citation type="submission" date="2023-04" db="EMBL/GenBank/DDBJ databases">
        <title>Genome of Basidiobolus ranarum AG-B5.</title>
        <authorList>
            <person name="Stajich J.E."/>
            <person name="Carter-House D."/>
            <person name="Gryganskyi A."/>
        </authorList>
    </citation>
    <scope>NUCLEOTIDE SEQUENCE [LARGE SCALE GENOMIC DNA]</scope>
    <source>
        <strain evidence="8 9">AG-B5</strain>
    </source>
</reference>
<keyword evidence="2 4" id="KW-0547">Nucleotide-binding</keyword>
<keyword evidence="8" id="KW-0723">Serine/threonine-protein kinase</keyword>
<dbReference type="Gene3D" id="1.10.510.10">
    <property type="entry name" value="Transferase(Phosphotransferase) domain 1"/>
    <property type="match status" value="1"/>
</dbReference>
<dbReference type="PROSITE" id="PS50006">
    <property type="entry name" value="FHA_DOMAIN"/>
    <property type="match status" value="1"/>
</dbReference>
<evidence type="ECO:0000256" key="4">
    <source>
        <dbReference type="PROSITE-ProRule" id="PRU10141"/>
    </source>
</evidence>
<dbReference type="Pfam" id="PF00069">
    <property type="entry name" value="Pkinase"/>
    <property type="match status" value="1"/>
</dbReference>
<dbReference type="Gene3D" id="3.30.200.20">
    <property type="entry name" value="Phosphorylase Kinase, domain 1"/>
    <property type="match status" value="1"/>
</dbReference>
<dbReference type="InterPro" id="IPR008984">
    <property type="entry name" value="SMAD_FHA_dom_sf"/>
</dbReference>
<feature type="domain" description="Protein kinase" evidence="7">
    <location>
        <begin position="234"/>
        <end position="496"/>
    </location>
</feature>